<dbReference type="RefSeq" id="WP_227721515.1">
    <property type="nucleotide sequence ID" value="NZ_JAJEQD010000021.1"/>
</dbReference>
<feature type="transmembrane region" description="Helical" evidence="1">
    <location>
        <begin position="72"/>
        <end position="93"/>
    </location>
</feature>
<protein>
    <submittedName>
        <fullName evidence="2">Uncharacterized protein</fullName>
    </submittedName>
</protein>
<evidence type="ECO:0000313" key="3">
    <source>
        <dbReference type="Proteomes" id="UP001198241"/>
    </source>
</evidence>
<dbReference type="Proteomes" id="UP001198241">
    <property type="component" value="Unassembled WGS sequence"/>
</dbReference>
<feature type="transmembrane region" description="Helical" evidence="1">
    <location>
        <begin position="113"/>
        <end position="139"/>
    </location>
</feature>
<proteinExistence type="predicted"/>
<dbReference type="EMBL" id="JAJEQD010000021">
    <property type="protein sequence ID" value="MCC2157222.1"/>
    <property type="molecule type" value="Genomic_DNA"/>
</dbReference>
<organism evidence="2 3">
    <name type="scientific">Veillonella fallax</name>
    <dbReference type="NCBI Taxonomy" id="2881272"/>
    <lineage>
        <taxon>Bacteria</taxon>
        <taxon>Bacillati</taxon>
        <taxon>Bacillota</taxon>
        <taxon>Negativicutes</taxon>
        <taxon>Veillonellales</taxon>
        <taxon>Veillonellaceae</taxon>
        <taxon>Veillonella</taxon>
    </lineage>
</organism>
<comment type="caution">
    <text evidence="2">The sequence shown here is derived from an EMBL/GenBank/DDBJ whole genome shotgun (WGS) entry which is preliminary data.</text>
</comment>
<keyword evidence="1" id="KW-1133">Transmembrane helix</keyword>
<name>A0ABS8F465_9FIRM</name>
<feature type="transmembrane region" description="Helical" evidence="1">
    <location>
        <begin position="41"/>
        <end position="60"/>
    </location>
</feature>
<accession>A0ABS8F465</accession>
<evidence type="ECO:0000313" key="2">
    <source>
        <dbReference type="EMBL" id="MCC2157222.1"/>
    </source>
</evidence>
<sequence>MMTIIMFLVIYFGSLALLCAYNFFKCGKFWRTDYSALNRKWFFFYSLIIESIVLVVLPHVKYLFNEPYINSILGTILFVLVLIVCNMVTQYIGIKRLVDIGVRDPKWYLGLNFLLLGSVLLPGDIKTIIVNAINMVVLVMPNQTIKIKNENKV</sequence>
<gene>
    <name evidence="2" type="ORF">LKD20_08765</name>
</gene>
<reference evidence="2 3" key="1">
    <citation type="submission" date="2021-10" db="EMBL/GenBank/DDBJ databases">
        <title>Anaerobic single-cell dispensing facilitates the cultivation of human gut bacteria.</title>
        <authorList>
            <person name="Afrizal A."/>
        </authorList>
    </citation>
    <scope>NUCLEOTIDE SEQUENCE [LARGE SCALE GENOMIC DNA]</scope>
    <source>
        <strain evidence="2 3">CLA-AA-H247</strain>
    </source>
</reference>
<keyword evidence="3" id="KW-1185">Reference proteome</keyword>
<keyword evidence="1" id="KW-0472">Membrane</keyword>
<keyword evidence="1" id="KW-0812">Transmembrane</keyword>
<evidence type="ECO:0000256" key="1">
    <source>
        <dbReference type="SAM" id="Phobius"/>
    </source>
</evidence>